<proteinExistence type="inferred from homology"/>
<dbReference type="AlphaFoldDB" id="A0A6P0H6D2"/>
<evidence type="ECO:0000259" key="4">
    <source>
        <dbReference type="Pfam" id="PF03816"/>
    </source>
</evidence>
<reference evidence="7 9" key="2">
    <citation type="submission" date="2020-02" db="EMBL/GenBank/DDBJ databases">
        <title>The WGS of Modestobacter muralis DSM 100205.</title>
        <authorList>
            <person name="Jiang Z."/>
        </authorList>
    </citation>
    <scope>NUCLEOTIDE SEQUENCE [LARGE SCALE GENOMIC DNA]</scope>
    <source>
        <strain evidence="7 9">DSM 100205</strain>
    </source>
</reference>
<gene>
    <name evidence="7" type="ORF">G3R41_07070</name>
    <name evidence="6" type="ORF">GCU67_07070</name>
</gene>
<sequence>MEPGESARPLPPRLDPRAGKTPRTLGGATASRSAGGEQVSPTRRLAVGVRALAAVLSVLVLAGSGWGWYLAKVAEASLSRTDAIPTDGNVDAQGNGGEAMNLLLVGRDSRAGLTPEQQAEYVTGDTSGLLNTDTMMLVHVPADGSAASFVSLPRDLYVPIPGSGEGKLNSAYGGGYNAAEGEDAERDAAGAQALIRTVSQLSGLQIDHYAEINLLGFINLSTIVGGVEVNICEAVDDTVTGAHFDAGPQTLSGSQALLFVRQRHGLPSELDRQRRQQVYIAGMLRNLLSKDLLLDLSKQQQIVKQVGSSVTFDDDLDVFELAAQLQSVQPSDISFQTLPGLKDDTVDGAAVLVPSDADALKEFFASLSQPKEEPAAETPAPVDLVAPSEVTVSVLNGSGVTGAAATAATALGTAGFVASSGGNAPANTELTTITHAPGDEGKAAALAAQVPGAAVTADAAVLAGTVQLTLGKDFNAVGQAVDAPPPVPAEPGTYATSERTADDTSCIA</sequence>
<evidence type="ECO:0000256" key="2">
    <source>
        <dbReference type="SAM" id="MobiDB-lite"/>
    </source>
</evidence>
<feature type="region of interest" description="Disordered" evidence="2">
    <location>
        <begin position="481"/>
        <end position="508"/>
    </location>
</feature>
<name>A0A6P0H6D2_9ACTN</name>
<dbReference type="InterPro" id="IPR027381">
    <property type="entry name" value="LytR/CpsA/Psr_C"/>
</dbReference>
<keyword evidence="8" id="KW-1185">Reference proteome</keyword>
<feature type="domain" description="LytR/CpsA/Psr regulator C-terminal" evidence="5">
    <location>
        <begin position="389"/>
        <end position="474"/>
    </location>
</feature>
<organism evidence="7 9">
    <name type="scientific">Modestobacter muralis</name>
    <dbReference type="NCBI Taxonomy" id="1608614"/>
    <lineage>
        <taxon>Bacteria</taxon>
        <taxon>Bacillati</taxon>
        <taxon>Actinomycetota</taxon>
        <taxon>Actinomycetes</taxon>
        <taxon>Geodermatophilales</taxon>
        <taxon>Geodermatophilaceae</taxon>
        <taxon>Modestobacter</taxon>
    </lineage>
</organism>
<keyword evidence="3" id="KW-1133">Transmembrane helix</keyword>
<dbReference type="NCBIfam" id="TIGR00350">
    <property type="entry name" value="lytR_cpsA_psr"/>
    <property type="match status" value="1"/>
</dbReference>
<evidence type="ECO:0000256" key="3">
    <source>
        <dbReference type="SAM" id="Phobius"/>
    </source>
</evidence>
<feature type="region of interest" description="Disordered" evidence="2">
    <location>
        <begin position="1"/>
        <end position="41"/>
    </location>
</feature>
<dbReference type="PANTHER" id="PTHR33392">
    <property type="entry name" value="POLYISOPRENYL-TEICHOIC ACID--PEPTIDOGLYCAN TEICHOIC ACID TRANSFERASE TAGU"/>
    <property type="match status" value="1"/>
</dbReference>
<feature type="transmembrane region" description="Helical" evidence="3">
    <location>
        <begin position="51"/>
        <end position="71"/>
    </location>
</feature>
<dbReference type="PANTHER" id="PTHR33392:SF6">
    <property type="entry name" value="POLYISOPRENYL-TEICHOIC ACID--PEPTIDOGLYCAN TEICHOIC ACID TRANSFERASE TAGU"/>
    <property type="match status" value="1"/>
</dbReference>
<dbReference type="InterPro" id="IPR004474">
    <property type="entry name" value="LytR_CpsA_psr"/>
</dbReference>
<evidence type="ECO:0000313" key="9">
    <source>
        <dbReference type="Proteomes" id="UP000471152"/>
    </source>
</evidence>
<accession>A0A6P0H6D2</accession>
<evidence type="ECO:0000256" key="1">
    <source>
        <dbReference type="ARBA" id="ARBA00006068"/>
    </source>
</evidence>
<dbReference type="Pfam" id="PF13399">
    <property type="entry name" value="LytR_C"/>
    <property type="match status" value="1"/>
</dbReference>
<keyword evidence="3" id="KW-0472">Membrane</keyword>
<evidence type="ECO:0000313" key="8">
    <source>
        <dbReference type="Proteomes" id="UP000468828"/>
    </source>
</evidence>
<dbReference type="Pfam" id="PF03816">
    <property type="entry name" value="LytR_cpsA_psr"/>
    <property type="match status" value="1"/>
</dbReference>
<keyword evidence="3" id="KW-0812">Transmembrane</keyword>
<dbReference type="Proteomes" id="UP000471152">
    <property type="component" value="Unassembled WGS sequence"/>
</dbReference>
<dbReference type="Proteomes" id="UP000468828">
    <property type="component" value="Unassembled WGS sequence"/>
</dbReference>
<dbReference type="Gene3D" id="3.40.630.190">
    <property type="entry name" value="LCP protein"/>
    <property type="match status" value="1"/>
</dbReference>
<reference evidence="6 8" key="1">
    <citation type="submission" date="2020-01" db="EMBL/GenBank/DDBJ databases">
        <title>the WGS Modestobacter muralis CPCC 204518.</title>
        <authorList>
            <person name="Jiang Z."/>
        </authorList>
    </citation>
    <scope>NUCLEOTIDE SEQUENCE [LARGE SCALE GENOMIC DNA]</scope>
    <source>
        <strain evidence="6 8">DSM 100205</strain>
    </source>
</reference>
<evidence type="ECO:0000313" key="6">
    <source>
        <dbReference type="EMBL" id="NEK93936.1"/>
    </source>
</evidence>
<comment type="similarity">
    <text evidence="1">Belongs to the LytR/CpsA/Psr (LCP) family.</text>
</comment>
<protein>
    <submittedName>
        <fullName evidence="7">LCP family protein</fullName>
    </submittedName>
</protein>
<evidence type="ECO:0000313" key="7">
    <source>
        <dbReference type="EMBL" id="NEN50703.1"/>
    </source>
</evidence>
<comment type="caution">
    <text evidence="7">The sequence shown here is derived from an EMBL/GenBank/DDBJ whole genome shotgun (WGS) entry which is preliminary data.</text>
</comment>
<evidence type="ECO:0000259" key="5">
    <source>
        <dbReference type="Pfam" id="PF13399"/>
    </source>
</evidence>
<feature type="domain" description="Cell envelope-related transcriptional attenuator" evidence="4">
    <location>
        <begin position="131"/>
        <end position="287"/>
    </location>
</feature>
<dbReference type="Gene3D" id="3.30.70.2390">
    <property type="match status" value="1"/>
</dbReference>
<dbReference type="EMBL" id="JAAGWB010000013">
    <property type="protein sequence ID" value="NEN50703.1"/>
    <property type="molecule type" value="Genomic_DNA"/>
</dbReference>
<dbReference type="EMBL" id="JAAGWH010000013">
    <property type="protein sequence ID" value="NEK93936.1"/>
    <property type="molecule type" value="Genomic_DNA"/>
</dbReference>
<dbReference type="InterPro" id="IPR050922">
    <property type="entry name" value="LytR/CpsA/Psr_CW_biosynth"/>
</dbReference>